<feature type="non-terminal residue" evidence="8">
    <location>
        <position position="1"/>
    </location>
</feature>
<keyword evidence="3 6" id="KW-0812">Transmembrane</keyword>
<organism evidence="8 9">
    <name type="scientific">Helicobacter valdiviensis</name>
    <dbReference type="NCBI Taxonomy" id="1458358"/>
    <lineage>
        <taxon>Bacteria</taxon>
        <taxon>Pseudomonadati</taxon>
        <taxon>Campylobacterota</taxon>
        <taxon>Epsilonproteobacteria</taxon>
        <taxon>Campylobacterales</taxon>
        <taxon>Helicobacteraceae</taxon>
        <taxon>Helicobacter</taxon>
    </lineage>
</organism>
<keyword evidence="5 6" id="KW-0472">Membrane</keyword>
<evidence type="ECO:0000256" key="2">
    <source>
        <dbReference type="ARBA" id="ARBA00022475"/>
    </source>
</evidence>
<dbReference type="InterPro" id="IPR032694">
    <property type="entry name" value="CopC/D"/>
</dbReference>
<feature type="transmembrane region" description="Helical" evidence="6">
    <location>
        <begin position="59"/>
        <end position="82"/>
    </location>
</feature>
<accession>A0A2W6NIC5</accession>
<dbReference type="Proteomes" id="UP000249746">
    <property type="component" value="Unassembled WGS sequence"/>
</dbReference>
<name>A0A2W6NIC5_9HELI</name>
<keyword evidence="2" id="KW-1003">Cell membrane</keyword>
<comment type="caution">
    <text evidence="8">The sequence shown here is derived from an EMBL/GenBank/DDBJ whole genome shotgun (WGS) entry which is preliminary data.</text>
</comment>
<sequence>VSAWVVLSGTVAGSRAVGGSDRYLNLLSQAALVAVTGIVITGIFNGWHRVGTSDHLTHTSYGATLLVKVVLVLFALVLGGYNKFIGLPAASRSLDGVGVVRKVLQIESILLLGVLISAAILTSQQPPAAM</sequence>
<dbReference type="RefSeq" id="WP_146239372.1">
    <property type="nucleotide sequence ID" value="NZ_NBIU01000133.1"/>
</dbReference>
<dbReference type="PANTHER" id="PTHR34820:SF4">
    <property type="entry name" value="INNER MEMBRANE PROTEIN YEBZ"/>
    <property type="match status" value="1"/>
</dbReference>
<dbReference type="PANTHER" id="PTHR34820">
    <property type="entry name" value="INNER MEMBRANE PROTEIN YEBZ"/>
    <property type="match status" value="1"/>
</dbReference>
<feature type="transmembrane region" description="Helical" evidence="6">
    <location>
        <begin position="102"/>
        <end position="121"/>
    </location>
</feature>
<evidence type="ECO:0000313" key="8">
    <source>
        <dbReference type="EMBL" id="PZT47106.1"/>
    </source>
</evidence>
<comment type="subcellular location">
    <subcellularLocation>
        <location evidence="1">Cell membrane</location>
        <topology evidence="1">Multi-pass membrane protein</topology>
    </subcellularLocation>
</comment>
<evidence type="ECO:0000256" key="1">
    <source>
        <dbReference type="ARBA" id="ARBA00004651"/>
    </source>
</evidence>
<dbReference type="AlphaFoldDB" id="A0A2W6NIC5"/>
<dbReference type="GO" id="GO:0006825">
    <property type="term" value="P:copper ion transport"/>
    <property type="evidence" value="ECO:0007669"/>
    <property type="project" value="InterPro"/>
</dbReference>
<proteinExistence type="predicted"/>
<dbReference type="OrthoDB" id="8753116at2"/>
<evidence type="ECO:0000256" key="3">
    <source>
        <dbReference type="ARBA" id="ARBA00022692"/>
    </source>
</evidence>
<evidence type="ECO:0000256" key="4">
    <source>
        <dbReference type="ARBA" id="ARBA00022989"/>
    </source>
</evidence>
<reference evidence="8 9" key="1">
    <citation type="submission" date="2017-03" db="EMBL/GenBank/DDBJ databases">
        <title>Genomic and clinical evidence uncovers the enterohepatic species Helicobacter valdiviensis as a potential human intestinal pathogen.</title>
        <authorList>
            <person name="Fresia P."/>
            <person name="Jara R."/>
            <person name="Sierra R."/>
            <person name="Ferres I."/>
            <person name="Greif G."/>
            <person name="Iraola G."/>
            <person name="Collado L."/>
        </authorList>
    </citation>
    <scope>NUCLEOTIDE SEQUENCE [LARGE SCALE GENOMIC DNA]</scope>
    <source>
        <strain evidence="8 9">WBE14</strain>
    </source>
</reference>
<evidence type="ECO:0000256" key="5">
    <source>
        <dbReference type="ARBA" id="ARBA00023136"/>
    </source>
</evidence>
<evidence type="ECO:0000259" key="7">
    <source>
        <dbReference type="Pfam" id="PF05425"/>
    </source>
</evidence>
<dbReference type="EMBL" id="NBIU01000133">
    <property type="protein sequence ID" value="PZT47106.1"/>
    <property type="molecule type" value="Genomic_DNA"/>
</dbReference>
<dbReference type="Pfam" id="PF05425">
    <property type="entry name" value="CopD"/>
    <property type="match status" value="1"/>
</dbReference>
<keyword evidence="4 6" id="KW-1133">Transmembrane helix</keyword>
<feature type="transmembrane region" description="Helical" evidence="6">
    <location>
        <begin position="26"/>
        <end position="47"/>
    </location>
</feature>
<feature type="domain" description="Copper resistance protein D" evidence="7">
    <location>
        <begin position="23"/>
        <end position="121"/>
    </location>
</feature>
<keyword evidence="9" id="KW-1185">Reference proteome</keyword>
<dbReference type="InterPro" id="IPR008457">
    <property type="entry name" value="Cu-R_CopD_dom"/>
</dbReference>
<dbReference type="GO" id="GO:0005886">
    <property type="term" value="C:plasma membrane"/>
    <property type="evidence" value="ECO:0007669"/>
    <property type="project" value="UniProtKB-SubCell"/>
</dbReference>
<gene>
    <name evidence="8" type="ORF">B6S12_10845</name>
</gene>
<protein>
    <submittedName>
        <fullName evidence="8">Copper resistance protein CopD</fullName>
    </submittedName>
</protein>
<evidence type="ECO:0000313" key="9">
    <source>
        <dbReference type="Proteomes" id="UP000249746"/>
    </source>
</evidence>
<evidence type="ECO:0000256" key="6">
    <source>
        <dbReference type="SAM" id="Phobius"/>
    </source>
</evidence>